<dbReference type="EMBL" id="JAYWIO010000003">
    <property type="protein sequence ID" value="KAK7276668.1"/>
    <property type="molecule type" value="Genomic_DNA"/>
</dbReference>
<dbReference type="PANTHER" id="PTHR31672:SF13">
    <property type="entry name" value="F-BOX PROTEIN CPR30-LIKE"/>
    <property type="match status" value="1"/>
</dbReference>
<evidence type="ECO:0008006" key="5">
    <source>
        <dbReference type="Google" id="ProtNLM"/>
    </source>
</evidence>
<proteinExistence type="predicted"/>
<sequence length="520" mass="59480">MAMKRKRNSTTSNRAVVQVDAGIKEYDGPSFADLPCAITTSIVLKLPMKYVLFCKCVCKSWNTLISDPQFAKLHFKSAPAGVLIRTNDPKRRVSRTLHLLDYEPEKLGSYDDEQFCLCEDKFLKAECNRHIKLGPKFKLPLRDAKLVLNNTDATKTSGRKRTYIACKPKDDKFAVVNSCNGLLCLCDPKDGDPLVVCNPMTGEFIRLPEATKIEERRSPIYATFGFHQKTNEYKVIRMCKRYITVAPYVRNYVGMVIEMHTLGTSTWKNIRGDLGVDHVLSFPTCINGALHWIFSDGWKFAILCFDFESERFRPFPSPPHVFNEGVIEMTSKVSMTELKGFLYLCDATSYGLVTMWVMKEYGIGESWIPVFSISPHDGGRWPHGLYWPVKIFKNGAATLMYHSCNGFIYYDHKEHGLKRSKVPGTQSNFEKYEFKFFKVRGTQSNFEAIPYVPSLISLKDAVKGDNVEVLNVHSRCAKFKLREEKEVIFLAEEDVEMVDFLYTSSSEIFSYYELGDEYSS</sequence>
<dbReference type="InterPro" id="IPR001810">
    <property type="entry name" value="F-box_dom"/>
</dbReference>
<evidence type="ECO:0000313" key="4">
    <source>
        <dbReference type="Proteomes" id="UP001372338"/>
    </source>
</evidence>
<gene>
    <name evidence="3" type="ORF">RIF29_17812</name>
</gene>
<name>A0AAN9IDB1_CROPI</name>
<dbReference type="AlphaFoldDB" id="A0AAN9IDB1"/>
<dbReference type="InterPro" id="IPR050796">
    <property type="entry name" value="SCF_F-box_component"/>
</dbReference>
<evidence type="ECO:0000313" key="3">
    <source>
        <dbReference type="EMBL" id="KAK7276668.1"/>
    </source>
</evidence>
<dbReference type="InterPro" id="IPR013187">
    <property type="entry name" value="F-box-assoc_dom_typ3"/>
</dbReference>
<feature type="domain" description="F-box" evidence="1">
    <location>
        <begin position="33"/>
        <end position="70"/>
    </location>
</feature>
<dbReference type="Pfam" id="PF00646">
    <property type="entry name" value="F-box"/>
    <property type="match status" value="1"/>
</dbReference>
<dbReference type="NCBIfam" id="TIGR01640">
    <property type="entry name" value="F_box_assoc_1"/>
    <property type="match status" value="1"/>
</dbReference>
<dbReference type="InterPro" id="IPR017451">
    <property type="entry name" value="F-box-assoc_interact_dom"/>
</dbReference>
<reference evidence="3 4" key="1">
    <citation type="submission" date="2024-01" db="EMBL/GenBank/DDBJ databases">
        <title>The genomes of 5 underutilized Papilionoideae crops provide insights into root nodulation and disease resistanc.</title>
        <authorList>
            <person name="Yuan L."/>
        </authorList>
    </citation>
    <scope>NUCLEOTIDE SEQUENCE [LARGE SCALE GENOMIC DNA]</scope>
    <source>
        <strain evidence="3">ZHUSHIDOU_FW_LH</strain>
        <tissue evidence="3">Leaf</tissue>
    </source>
</reference>
<protein>
    <recommendedName>
        <fullName evidence="5">F-box protein</fullName>
    </recommendedName>
</protein>
<keyword evidence="4" id="KW-1185">Reference proteome</keyword>
<organism evidence="3 4">
    <name type="scientific">Crotalaria pallida</name>
    <name type="common">Smooth rattlebox</name>
    <name type="synonym">Crotalaria striata</name>
    <dbReference type="NCBI Taxonomy" id="3830"/>
    <lineage>
        <taxon>Eukaryota</taxon>
        <taxon>Viridiplantae</taxon>
        <taxon>Streptophyta</taxon>
        <taxon>Embryophyta</taxon>
        <taxon>Tracheophyta</taxon>
        <taxon>Spermatophyta</taxon>
        <taxon>Magnoliopsida</taxon>
        <taxon>eudicotyledons</taxon>
        <taxon>Gunneridae</taxon>
        <taxon>Pentapetalae</taxon>
        <taxon>rosids</taxon>
        <taxon>fabids</taxon>
        <taxon>Fabales</taxon>
        <taxon>Fabaceae</taxon>
        <taxon>Papilionoideae</taxon>
        <taxon>50 kb inversion clade</taxon>
        <taxon>genistoids sensu lato</taxon>
        <taxon>core genistoids</taxon>
        <taxon>Crotalarieae</taxon>
        <taxon>Crotalaria</taxon>
    </lineage>
</organism>
<feature type="domain" description="F-box associated beta-propeller type 3" evidence="2">
    <location>
        <begin position="168"/>
        <end position="430"/>
    </location>
</feature>
<comment type="caution">
    <text evidence="3">The sequence shown here is derived from an EMBL/GenBank/DDBJ whole genome shotgun (WGS) entry which is preliminary data.</text>
</comment>
<dbReference type="PANTHER" id="PTHR31672">
    <property type="entry name" value="BNACNNG10540D PROTEIN"/>
    <property type="match status" value="1"/>
</dbReference>
<dbReference type="SUPFAM" id="SSF81383">
    <property type="entry name" value="F-box domain"/>
    <property type="match status" value="1"/>
</dbReference>
<evidence type="ECO:0000259" key="2">
    <source>
        <dbReference type="Pfam" id="PF08268"/>
    </source>
</evidence>
<dbReference type="InterPro" id="IPR036047">
    <property type="entry name" value="F-box-like_dom_sf"/>
</dbReference>
<dbReference type="Gene3D" id="1.20.1280.50">
    <property type="match status" value="1"/>
</dbReference>
<evidence type="ECO:0000259" key="1">
    <source>
        <dbReference type="Pfam" id="PF00646"/>
    </source>
</evidence>
<accession>A0AAN9IDB1</accession>
<dbReference type="Pfam" id="PF08268">
    <property type="entry name" value="FBA_3"/>
    <property type="match status" value="1"/>
</dbReference>
<dbReference type="Proteomes" id="UP001372338">
    <property type="component" value="Unassembled WGS sequence"/>
</dbReference>